<evidence type="ECO:0000313" key="5">
    <source>
        <dbReference type="Proteomes" id="UP000320580"/>
    </source>
</evidence>
<sequence>MRAIRLAPLAALSTAAALAVAAPAAAAVPVPVPVPVTGTDAGTDSGTAAERDGGVTSFGFTVAPETVAPGGTVTLRATECSGPSVTASSGVFAPVTLAEGLSGTTTVFPEAEPGTAYDITFDCLGERGIARLLIADKSPAGREDGEAVVREPALQDSGAGAHDNTSAQKPDGGVRAGGGGSSPPPPGPERIAAGSVLVAGAVAGGAVLFTVRRRRTGHGI</sequence>
<keyword evidence="2" id="KW-0812">Transmembrane</keyword>
<keyword evidence="2" id="KW-1133">Transmembrane helix</keyword>
<keyword evidence="2" id="KW-0472">Membrane</keyword>
<keyword evidence="5" id="KW-1185">Reference proteome</keyword>
<feature type="region of interest" description="Disordered" evidence="1">
    <location>
        <begin position="140"/>
        <end position="191"/>
    </location>
</feature>
<dbReference type="OrthoDB" id="4332523at2"/>
<dbReference type="EMBL" id="CP042266">
    <property type="protein sequence ID" value="QDY75441.1"/>
    <property type="molecule type" value="Genomic_DNA"/>
</dbReference>
<gene>
    <name evidence="4" type="ORF">FQU76_01750</name>
</gene>
<reference evidence="4 5" key="1">
    <citation type="submission" date="2019-07" db="EMBL/GenBank/DDBJ databases">
        <authorList>
            <person name="Zhu P."/>
        </authorList>
    </citation>
    <scope>NUCLEOTIDE SEQUENCE [LARGE SCALE GENOMIC DNA]</scope>
    <source>
        <strain evidence="4 5">SSL-25</strain>
    </source>
</reference>
<evidence type="ECO:0000313" key="4">
    <source>
        <dbReference type="EMBL" id="QDY75441.1"/>
    </source>
</evidence>
<evidence type="ECO:0000256" key="1">
    <source>
        <dbReference type="SAM" id="MobiDB-lite"/>
    </source>
</evidence>
<proteinExistence type="predicted"/>
<feature type="chain" id="PRO_5022919850" description="Lipoprotein" evidence="3">
    <location>
        <begin position="27"/>
        <end position="220"/>
    </location>
</feature>
<protein>
    <recommendedName>
        <fullName evidence="6">Lipoprotein</fullName>
    </recommendedName>
</protein>
<keyword evidence="3" id="KW-0732">Signal</keyword>
<dbReference type="Proteomes" id="UP000320580">
    <property type="component" value="Chromosome"/>
</dbReference>
<dbReference type="AlphaFoldDB" id="A0A5B8J5X4"/>
<dbReference type="RefSeq" id="WP_146478753.1">
    <property type="nucleotide sequence ID" value="NZ_CP042266.1"/>
</dbReference>
<organism evidence="4 5">
    <name type="scientific">Streptomyces qinzhouensis</name>
    <dbReference type="NCBI Taxonomy" id="2599401"/>
    <lineage>
        <taxon>Bacteria</taxon>
        <taxon>Bacillati</taxon>
        <taxon>Actinomycetota</taxon>
        <taxon>Actinomycetes</taxon>
        <taxon>Kitasatosporales</taxon>
        <taxon>Streptomycetaceae</taxon>
        <taxon>Streptomyces</taxon>
    </lineage>
</organism>
<name>A0A5B8J5X4_9ACTN</name>
<feature type="compositionally biased region" description="Basic and acidic residues" evidence="1">
    <location>
        <begin position="140"/>
        <end position="149"/>
    </location>
</feature>
<dbReference type="KEGG" id="sqz:FQU76_01750"/>
<feature type="transmembrane region" description="Helical" evidence="2">
    <location>
        <begin position="191"/>
        <end position="211"/>
    </location>
</feature>
<evidence type="ECO:0000256" key="3">
    <source>
        <dbReference type="SAM" id="SignalP"/>
    </source>
</evidence>
<evidence type="ECO:0008006" key="6">
    <source>
        <dbReference type="Google" id="ProtNLM"/>
    </source>
</evidence>
<evidence type="ECO:0000256" key="2">
    <source>
        <dbReference type="SAM" id="Phobius"/>
    </source>
</evidence>
<accession>A0A5B8J5X4</accession>
<feature type="signal peptide" evidence="3">
    <location>
        <begin position="1"/>
        <end position="26"/>
    </location>
</feature>